<keyword evidence="2" id="KW-0238">DNA-binding</keyword>
<dbReference type="SUPFAM" id="SSF46785">
    <property type="entry name" value="Winged helix' DNA-binding domain"/>
    <property type="match status" value="1"/>
</dbReference>
<sequence>MAEGSPVDPTAPEYVYRQVADHIAAQIASGKLQPGARMPGERDLAEQYGVAVGTARRAIQELRERHLVVTLPAKGTFVTNPPAS</sequence>
<keyword evidence="3" id="KW-0804">Transcription</keyword>
<feature type="domain" description="HTH gntR-type" evidence="4">
    <location>
        <begin position="13"/>
        <end position="81"/>
    </location>
</feature>
<organism evidence="5 6">
    <name type="scientific">Streptacidiphilus monticola</name>
    <dbReference type="NCBI Taxonomy" id="2161674"/>
    <lineage>
        <taxon>Bacteria</taxon>
        <taxon>Bacillati</taxon>
        <taxon>Actinomycetota</taxon>
        <taxon>Actinomycetes</taxon>
        <taxon>Kitasatosporales</taxon>
        <taxon>Streptomycetaceae</taxon>
        <taxon>Streptacidiphilus</taxon>
    </lineage>
</organism>
<dbReference type="InterPro" id="IPR036388">
    <property type="entry name" value="WH-like_DNA-bd_sf"/>
</dbReference>
<dbReference type="InterPro" id="IPR000524">
    <property type="entry name" value="Tscrpt_reg_HTH_GntR"/>
</dbReference>
<dbReference type="Gene3D" id="1.10.10.10">
    <property type="entry name" value="Winged helix-like DNA-binding domain superfamily/Winged helix DNA-binding domain"/>
    <property type="match status" value="1"/>
</dbReference>
<evidence type="ECO:0000313" key="5">
    <source>
        <dbReference type="EMBL" id="MFC5911794.1"/>
    </source>
</evidence>
<dbReference type="PANTHER" id="PTHR44846">
    <property type="entry name" value="MANNOSYL-D-GLYCERATE TRANSPORT/METABOLISM SYSTEM REPRESSOR MNGR-RELATED"/>
    <property type="match status" value="1"/>
</dbReference>
<dbReference type="CDD" id="cd07377">
    <property type="entry name" value="WHTH_GntR"/>
    <property type="match status" value="1"/>
</dbReference>
<comment type="caution">
    <text evidence="5">The sequence shown here is derived from an EMBL/GenBank/DDBJ whole genome shotgun (WGS) entry which is preliminary data.</text>
</comment>
<dbReference type="InterPro" id="IPR036390">
    <property type="entry name" value="WH_DNA-bd_sf"/>
</dbReference>
<dbReference type="InterPro" id="IPR050679">
    <property type="entry name" value="Bact_HTH_transcr_reg"/>
</dbReference>
<evidence type="ECO:0000313" key="6">
    <source>
        <dbReference type="Proteomes" id="UP001596174"/>
    </source>
</evidence>
<accession>A0ABW1GE87</accession>
<evidence type="ECO:0000259" key="4">
    <source>
        <dbReference type="PROSITE" id="PS50949"/>
    </source>
</evidence>
<evidence type="ECO:0000256" key="1">
    <source>
        <dbReference type="ARBA" id="ARBA00023015"/>
    </source>
</evidence>
<reference evidence="6" key="1">
    <citation type="journal article" date="2019" name="Int. J. Syst. Evol. Microbiol.">
        <title>The Global Catalogue of Microorganisms (GCM) 10K type strain sequencing project: providing services to taxonomists for standard genome sequencing and annotation.</title>
        <authorList>
            <consortium name="The Broad Institute Genomics Platform"/>
            <consortium name="The Broad Institute Genome Sequencing Center for Infectious Disease"/>
            <person name="Wu L."/>
            <person name="Ma J."/>
        </authorList>
    </citation>
    <scope>NUCLEOTIDE SEQUENCE [LARGE SCALE GENOMIC DNA]</scope>
    <source>
        <strain evidence="6">JCM 4816</strain>
    </source>
</reference>
<dbReference type="SMART" id="SM00345">
    <property type="entry name" value="HTH_GNTR"/>
    <property type="match status" value="1"/>
</dbReference>
<dbReference type="PROSITE" id="PS50949">
    <property type="entry name" value="HTH_GNTR"/>
    <property type="match status" value="1"/>
</dbReference>
<keyword evidence="6" id="KW-1185">Reference proteome</keyword>
<evidence type="ECO:0000256" key="2">
    <source>
        <dbReference type="ARBA" id="ARBA00023125"/>
    </source>
</evidence>
<dbReference type="RefSeq" id="WP_380591360.1">
    <property type="nucleotide sequence ID" value="NZ_JBHSQJ010000251.1"/>
</dbReference>
<dbReference type="Pfam" id="PF00392">
    <property type="entry name" value="GntR"/>
    <property type="match status" value="1"/>
</dbReference>
<dbReference type="Proteomes" id="UP001596174">
    <property type="component" value="Unassembled WGS sequence"/>
</dbReference>
<name>A0ABW1GE87_9ACTN</name>
<dbReference type="EMBL" id="JBHSQJ010000251">
    <property type="protein sequence ID" value="MFC5911794.1"/>
    <property type="molecule type" value="Genomic_DNA"/>
</dbReference>
<protein>
    <submittedName>
        <fullName evidence="5">Winged helix-turn-helix domain-containing protein</fullName>
    </submittedName>
</protein>
<evidence type="ECO:0000256" key="3">
    <source>
        <dbReference type="ARBA" id="ARBA00023163"/>
    </source>
</evidence>
<keyword evidence="1" id="KW-0805">Transcription regulation</keyword>
<dbReference type="PANTHER" id="PTHR44846:SF1">
    <property type="entry name" value="MANNOSYL-D-GLYCERATE TRANSPORT_METABOLISM SYSTEM REPRESSOR MNGR-RELATED"/>
    <property type="match status" value="1"/>
</dbReference>
<gene>
    <name evidence="5" type="ORF">ACFP3V_31890</name>
</gene>
<proteinExistence type="predicted"/>